<keyword evidence="3" id="KW-1185">Reference proteome</keyword>
<evidence type="ECO:0000313" key="3">
    <source>
        <dbReference type="Proteomes" id="UP000503462"/>
    </source>
</evidence>
<protein>
    <submittedName>
        <fullName evidence="2">Uncharacterized protein</fullName>
    </submittedName>
</protein>
<dbReference type="EMBL" id="CP051140">
    <property type="protein sequence ID" value="QIW97525.1"/>
    <property type="molecule type" value="Genomic_DNA"/>
</dbReference>
<name>A0A6H0XS60_9PEZI</name>
<organism evidence="2 3">
    <name type="scientific">Peltaster fructicola</name>
    <dbReference type="NCBI Taxonomy" id="286661"/>
    <lineage>
        <taxon>Eukaryota</taxon>
        <taxon>Fungi</taxon>
        <taxon>Dikarya</taxon>
        <taxon>Ascomycota</taxon>
        <taxon>Pezizomycotina</taxon>
        <taxon>Dothideomycetes</taxon>
        <taxon>Dothideomycetes incertae sedis</taxon>
        <taxon>Peltaster</taxon>
    </lineage>
</organism>
<evidence type="ECO:0000256" key="1">
    <source>
        <dbReference type="SAM" id="MobiDB-lite"/>
    </source>
</evidence>
<gene>
    <name evidence="2" type="ORF">AMS68_003043</name>
</gene>
<reference evidence="2 3" key="1">
    <citation type="journal article" date="2016" name="Sci. Rep.">
        <title>Peltaster fructicola genome reveals evolution from an invasive phytopathogen to an ectophytic parasite.</title>
        <authorList>
            <person name="Xu C."/>
            <person name="Chen H."/>
            <person name="Gleason M.L."/>
            <person name="Xu J.R."/>
            <person name="Liu H."/>
            <person name="Zhang R."/>
            <person name="Sun G."/>
        </authorList>
    </citation>
    <scope>NUCLEOTIDE SEQUENCE [LARGE SCALE GENOMIC DNA]</scope>
    <source>
        <strain evidence="2 3">LNHT1506</strain>
    </source>
</reference>
<accession>A0A6H0XS60</accession>
<proteinExistence type="predicted"/>
<feature type="region of interest" description="Disordered" evidence="1">
    <location>
        <begin position="246"/>
        <end position="265"/>
    </location>
</feature>
<dbReference type="Proteomes" id="UP000503462">
    <property type="component" value="Chromosome 2"/>
</dbReference>
<evidence type="ECO:0000313" key="2">
    <source>
        <dbReference type="EMBL" id="QIW97525.1"/>
    </source>
</evidence>
<sequence>MFRMLEADSHTAASGSRMIGAGMVDSRMMGTDHRMDGNAGRGLTSTVGRNRYLDLRETHFDDSVSQASGSRGRVPVTAEPLRNREPSISGPCIYELPDDVGHTASRSSRRPSMVAIAPSRHREPSISGPRIYELPDDVTHAGSRSSRRPSVAATASSRRGPLRPAHVSSFTAGSHHYAHQQSQPTDRPRSPGIDSYHTLRITTPDGSTVEFTRSTHTRGLERLLSHCTPLQRDDFLYSPSLGAYSPRSGYHSESESGAGYSDSECEDGCPYWECDCHGSSSAHTRR</sequence>
<feature type="region of interest" description="Disordered" evidence="1">
    <location>
        <begin position="100"/>
        <end position="196"/>
    </location>
</feature>
<dbReference type="AlphaFoldDB" id="A0A6H0XS60"/>